<gene>
    <name evidence="2" type="ORF">NW133_12665</name>
</gene>
<proteinExistence type="predicted"/>
<feature type="coiled-coil region" evidence="1">
    <location>
        <begin position="12"/>
        <end position="49"/>
    </location>
</feature>
<keyword evidence="1" id="KW-0175">Coiled coil</keyword>
<evidence type="ECO:0000313" key="2">
    <source>
        <dbReference type="EMBL" id="MCY1584343.1"/>
    </source>
</evidence>
<organism evidence="2 3">
    <name type="scientific">Staphylococcus pettenkoferi</name>
    <dbReference type="NCBI Taxonomy" id="170573"/>
    <lineage>
        <taxon>Bacteria</taxon>
        <taxon>Bacillati</taxon>
        <taxon>Bacillota</taxon>
        <taxon>Bacilli</taxon>
        <taxon>Bacillales</taxon>
        <taxon>Staphylococcaceae</taxon>
        <taxon>Staphylococcus</taxon>
    </lineage>
</organism>
<protein>
    <submittedName>
        <fullName evidence="2">DUF5082 domain-containing protein</fullName>
    </submittedName>
</protein>
<reference evidence="2" key="1">
    <citation type="journal article" date="2022" name="Int. J. Mol. Sci.">
        <title>Phenotypic and Genotypic Virulence Characterisation of Staphylococcus pettenkoferi Strains Isolated from Human Bloodstream and Diabetic Foot Infections.</title>
        <authorList>
            <person name="Magnan C."/>
            <person name="Ahmad-Mansour N."/>
            <person name="Pouget C."/>
            <person name="Morsli M."/>
            <person name="Huc-Brandt S."/>
            <person name="Pantel A."/>
            <person name="Dunyach-Remy C."/>
            <person name="Sotto A."/>
            <person name="Molle V."/>
            <person name="Lavigne J.-P."/>
        </authorList>
    </citation>
    <scope>NUCLEOTIDE SEQUENCE</scope>
    <source>
        <strain evidence="2">NSP012P</strain>
    </source>
</reference>
<reference evidence="2" key="2">
    <citation type="submission" date="2022-08" db="EMBL/GenBank/DDBJ databases">
        <authorList>
            <person name="Magnan C."/>
        </authorList>
    </citation>
    <scope>NUCLEOTIDE SEQUENCE</scope>
    <source>
        <strain evidence="2">NSP012P</strain>
    </source>
</reference>
<keyword evidence="3" id="KW-1185">Reference proteome</keyword>
<dbReference type="Pfam" id="PF16888">
    <property type="entry name" value="YwqH-like"/>
    <property type="match status" value="1"/>
</dbReference>
<accession>A0ABT4BNS3</accession>
<sequence length="132" mass="15256">MKTEKNHKLQQSAETKAKIAELNDKIERATRVKIKLIELKKNMKEHKTDAYKIFKEYTYWKGENNSKWENKSENELIIGSMSNCIKNIDENIDRLIDKITEMQNEVNSLGSILSILDNAINSIASAIEKLTN</sequence>
<comment type="caution">
    <text evidence="2">The sequence shown here is derived from an EMBL/GenBank/DDBJ whole genome shotgun (WGS) entry which is preliminary data.</text>
</comment>
<dbReference type="RefSeq" id="WP_124224776.1">
    <property type="nucleotide sequence ID" value="NZ_JANSKN010000046.1"/>
</dbReference>
<evidence type="ECO:0000313" key="3">
    <source>
        <dbReference type="Proteomes" id="UP001072952"/>
    </source>
</evidence>
<name>A0ABT4BNS3_9STAP</name>
<dbReference type="EMBL" id="JANSLD010000061">
    <property type="protein sequence ID" value="MCY1584343.1"/>
    <property type="molecule type" value="Genomic_DNA"/>
</dbReference>
<dbReference type="InterPro" id="IPR031681">
    <property type="entry name" value="YwqH-like"/>
</dbReference>
<evidence type="ECO:0000256" key="1">
    <source>
        <dbReference type="SAM" id="Coils"/>
    </source>
</evidence>
<dbReference type="Proteomes" id="UP001072952">
    <property type="component" value="Unassembled WGS sequence"/>
</dbReference>